<keyword evidence="3" id="KW-1185">Reference proteome</keyword>
<gene>
    <name evidence="2" type="ORF">GOODEAATRI_010422</name>
</gene>
<organism evidence="2 3">
    <name type="scientific">Goodea atripinnis</name>
    <dbReference type="NCBI Taxonomy" id="208336"/>
    <lineage>
        <taxon>Eukaryota</taxon>
        <taxon>Metazoa</taxon>
        <taxon>Chordata</taxon>
        <taxon>Craniata</taxon>
        <taxon>Vertebrata</taxon>
        <taxon>Euteleostomi</taxon>
        <taxon>Actinopterygii</taxon>
        <taxon>Neopterygii</taxon>
        <taxon>Teleostei</taxon>
        <taxon>Neoteleostei</taxon>
        <taxon>Acanthomorphata</taxon>
        <taxon>Ovalentaria</taxon>
        <taxon>Atherinomorphae</taxon>
        <taxon>Cyprinodontiformes</taxon>
        <taxon>Goodeidae</taxon>
        <taxon>Goodea</taxon>
    </lineage>
</organism>
<accession>A0ABV0PMM5</accession>
<dbReference type="InterPro" id="IPR000008">
    <property type="entry name" value="C2_dom"/>
</dbReference>
<evidence type="ECO:0000313" key="2">
    <source>
        <dbReference type="EMBL" id="MEQ2184671.1"/>
    </source>
</evidence>
<sequence>MQHFRWPNYGKEITEELLSVSVYNCSKFFSNRLLGQLFISLQHVVTSGRLLLREPLSDANYSLTDIIIELDIRFHPLEGIAGHWEGMDFLEVEDSDESALVIRNDGFDEVERGSIVALNNQMERDARHLGRSLIRMGDEDEDDEDYDYEDDLVEMETSDIILTPLRRSVNVNILQAQKLVGVNINPAVFIRVGGQKKHTATQKSTNCPFYNEVCQSQE</sequence>
<dbReference type="Gene3D" id="2.60.40.150">
    <property type="entry name" value="C2 domain"/>
    <property type="match status" value="2"/>
</dbReference>
<feature type="domain" description="C2" evidence="1">
    <location>
        <begin position="169"/>
        <end position="215"/>
    </location>
</feature>
<comment type="caution">
    <text evidence="2">The sequence shown here is derived from an EMBL/GenBank/DDBJ whole genome shotgun (WGS) entry which is preliminary data.</text>
</comment>
<evidence type="ECO:0000259" key="1">
    <source>
        <dbReference type="Pfam" id="PF00168"/>
    </source>
</evidence>
<evidence type="ECO:0000313" key="3">
    <source>
        <dbReference type="Proteomes" id="UP001476798"/>
    </source>
</evidence>
<protein>
    <recommendedName>
        <fullName evidence="1">C2 domain-containing protein</fullName>
    </recommendedName>
</protein>
<dbReference type="SUPFAM" id="SSF49562">
    <property type="entry name" value="C2 domain (Calcium/lipid-binding domain, CaLB)"/>
    <property type="match status" value="2"/>
</dbReference>
<reference evidence="2 3" key="1">
    <citation type="submission" date="2021-06" db="EMBL/GenBank/DDBJ databases">
        <authorList>
            <person name="Palmer J.M."/>
        </authorList>
    </citation>
    <scope>NUCLEOTIDE SEQUENCE [LARGE SCALE GENOMIC DNA]</scope>
    <source>
        <strain evidence="2 3">GA_2019</strain>
        <tissue evidence="2">Muscle</tissue>
    </source>
</reference>
<dbReference type="Pfam" id="PF00168">
    <property type="entry name" value="C2"/>
    <property type="match status" value="2"/>
</dbReference>
<proteinExistence type="predicted"/>
<dbReference type="Proteomes" id="UP001476798">
    <property type="component" value="Unassembled WGS sequence"/>
</dbReference>
<name>A0ABV0PMM5_9TELE</name>
<feature type="domain" description="C2" evidence="1">
    <location>
        <begin position="13"/>
        <end position="46"/>
    </location>
</feature>
<dbReference type="InterPro" id="IPR035892">
    <property type="entry name" value="C2_domain_sf"/>
</dbReference>
<dbReference type="EMBL" id="JAHRIO010080574">
    <property type="protein sequence ID" value="MEQ2184671.1"/>
    <property type="molecule type" value="Genomic_DNA"/>
</dbReference>